<name>A0AAD1YJF8_9CLOT</name>
<comment type="caution">
    <text evidence="1">The sequence shown here is derived from an EMBL/GenBank/DDBJ whole genome shotgun (WGS) entry which is preliminary data.</text>
</comment>
<accession>A0AAD1YJF8</accession>
<reference evidence="1" key="1">
    <citation type="submission" date="2022-10" db="EMBL/GenBank/DDBJ databases">
        <authorList>
            <person name="Aires J."/>
            <person name="Mesa V."/>
        </authorList>
    </citation>
    <scope>NUCLEOTIDE SEQUENCE</scope>
    <source>
        <strain evidence="1">Clostridium neonatale JD116</strain>
    </source>
</reference>
<dbReference type="Proteomes" id="UP001189143">
    <property type="component" value="Unassembled WGS sequence"/>
</dbReference>
<dbReference type="AlphaFoldDB" id="A0AAD1YJF8"/>
<gene>
    <name evidence="1" type="ORF">CNEO2_510015</name>
</gene>
<sequence length="56" mass="6182">MNSEKILNAIPKLQKLSDDDLDLVMSAINSCLVVQAMQQAHDSPVALERFVSAIRN</sequence>
<evidence type="ECO:0000313" key="1">
    <source>
        <dbReference type="EMBL" id="CAI3647751.1"/>
    </source>
</evidence>
<dbReference type="EMBL" id="CAMTCP010000250">
    <property type="protein sequence ID" value="CAI3647751.1"/>
    <property type="molecule type" value="Genomic_DNA"/>
</dbReference>
<protein>
    <submittedName>
        <fullName evidence="1">Uncharacterized protein</fullName>
    </submittedName>
</protein>
<dbReference type="GeneID" id="68878549"/>
<evidence type="ECO:0000313" key="2">
    <source>
        <dbReference type="Proteomes" id="UP001189143"/>
    </source>
</evidence>
<organism evidence="1 2">
    <name type="scientific">Clostridium neonatale</name>
    <dbReference type="NCBI Taxonomy" id="137838"/>
    <lineage>
        <taxon>Bacteria</taxon>
        <taxon>Bacillati</taxon>
        <taxon>Bacillota</taxon>
        <taxon>Clostridia</taxon>
        <taxon>Eubacteriales</taxon>
        <taxon>Clostridiaceae</taxon>
        <taxon>Clostridium</taxon>
    </lineage>
</organism>
<proteinExistence type="predicted"/>
<dbReference type="RefSeq" id="WP_157065796.1">
    <property type="nucleotide sequence ID" value="NZ_CAMRXC010000246.1"/>
</dbReference>